<keyword evidence="3 5" id="KW-1133">Transmembrane helix</keyword>
<evidence type="ECO:0000256" key="2">
    <source>
        <dbReference type="ARBA" id="ARBA00022692"/>
    </source>
</evidence>
<keyword evidence="7" id="KW-1185">Reference proteome</keyword>
<proteinExistence type="predicted"/>
<keyword evidence="4 5" id="KW-0472">Membrane</keyword>
<dbReference type="RefSeq" id="WP_076461455.1">
    <property type="nucleotide sequence ID" value="NZ_FTMN01000002.1"/>
</dbReference>
<dbReference type="eggNOG" id="COG0385">
    <property type="taxonomic scope" value="Bacteria"/>
</dbReference>
<protein>
    <submittedName>
        <fullName evidence="6">Bile acid:Na+ symporter, BASS family</fullName>
    </submittedName>
</protein>
<feature type="transmembrane region" description="Helical" evidence="5">
    <location>
        <begin position="260"/>
        <end position="280"/>
    </location>
</feature>
<dbReference type="GO" id="GO:0016020">
    <property type="term" value="C:membrane"/>
    <property type="evidence" value="ECO:0007669"/>
    <property type="project" value="UniProtKB-SubCell"/>
</dbReference>
<reference evidence="7" key="1">
    <citation type="submission" date="2017-01" db="EMBL/GenBank/DDBJ databases">
        <authorList>
            <person name="Varghese N."/>
            <person name="Submissions S."/>
        </authorList>
    </citation>
    <scope>NUCLEOTIDE SEQUENCE [LARGE SCALE GENOMIC DNA]</scope>
    <source>
        <strain evidence="7">DSM 7027</strain>
    </source>
</reference>
<gene>
    <name evidence="6" type="ORF">SAMN05421647_102110</name>
</gene>
<accession>A0A1N6PY21</accession>
<feature type="transmembrane region" description="Helical" evidence="5">
    <location>
        <begin position="232"/>
        <end position="254"/>
    </location>
</feature>
<feature type="transmembrane region" description="Helical" evidence="5">
    <location>
        <begin position="40"/>
        <end position="60"/>
    </location>
</feature>
<dbReference type="InterPro" id="IPR038770">
    <property type="entry name" value="Na+/solute_symporter_sf"/>
</dbReference>
<evidence type="ECO:0000256" key="5">
    <source>
        <dbReference type="SAM" id="Phobius"/>
    </source>
</evidence>
<dbReference type="Proteomes" id="UP000186895">
    <property type="component" value="Unassembled WGS sequence"/>
</dbReference>
<feature type="transmembrane region" description="Helical" evidence="5">
    <location>
        <begin position="131"/>
        <end position="153"/>
    </location>
</feature>
<evidence type="ECO:0000256" key="3">
    <source>
        <dbReference type="ARBA" id="ARBA00022989"/>
    </source>
</evidence>
<dbReference type="InterPro" id="IPR004710">
    <property type="entry name" value="Bilac:Na_transpt"/>
</dbReference>
<dbReference type="InterPro" id="IPR002657">
    <property type="entry name" value="BilAc:Na_symport/Acr3"/>
</dbReference>
<evidence type="ECO:0000256" key="4">
    <source>
        <dbReference type="ARBA" id="ARBA00023136"/>
    </source>
</evidence>
<evidence type="ECO:0000256" key="1">
    <source>
        <dbReference type="ARBA" id="ARBA00004141"/>
    </source>
</evidence>
<evidence type="ECO:0000313" key="7">
    <source>
        <dbReference type="Proteomes" id="UP000186895"/>
    </source>
</evidence>
<comment type="subcellular location">
    <subcellularLocation>
        <location evidence="1">Membrane</location>
        <topology evidence="1">Multi-pass membrane protein</topology>
    </subcellularLocation>
</comment>
<keyword evidence="2 5" id="KW-0812">Transmembrane</keyword>
<feature type="transmembrane region" description="Helical" evidence="5">
    <location>
        <begin position="66"/>
        <end position="88"/>
    </location>
</feature>
<feature type="transmembrane region" description="Helical" evidence="5">
    <location>
        <begin position="100"/>
        <end position="125"/>
    </location>
</feature>
<dbReference type="Gene3D" id="1.20.1530.20">
    <property type="match status" value="1"/>
</dbReference>
<evidence type="ECO:0000313" key="6">
    <source>
        <dbReference type="EMBL" id="SIQ09186.1"/>
    </source>
</evidence>
<feature type="transmembrane region" description="Helical" evidence="5">
    <location>
        <begin position="198"/>
        <end position="220"/>
    </location>
</feature>
<dbReference type="PANTHER" id="PTHR10361">
    <property type="entry name" value="SODIUM-BILE ACID COTRANSPORTER"/>
    <property type="match status" value="1"/>
</dbReference>
<sequence length="294" mass="31350">MQPSVITLWILPLALFIIMFGVGMTLRWHDFTRLLRAPRPVALGLICQLLLLPLLAFVLVKLFVLAPVAAVGLMVLAFAPGGATSNMLSLLARGDTALSVSLTAITSMITPFTLPVLTLWMLSLWGLSSQALAFPVLPSIAKMVAVTLVPVMLGMFASHRWPGLAQRMRRPVKLMSLVFMLMVVSAIVAANMDRLGDIIRTAGPLVLLLACGALLCGYLVARLAGLQQAQGITLALETGIQNAGTALMVTSGLLQNAEMSGVVLMYGVLMQAPALLLVAWRNRDLVGARVVQSS</sequence>
<dbReference type="Pfam" id="PF01758">
    <property type="entry name" value="SBF"/>
    <property type="match status" value="1"/>
</dbReference>
<organism evidence="6 7">
    <name type="scientific">Marinobacterium stanieri</name>
    <dbReference type="NCBI Taxonomy" id="49186"/>
    <lineage>
        <taxon>Bacteria</taxon>
        <taxon>Pseudomonadati</taxon>
        <taxon>Pseudomonadota</taxon>
        <taxon>Gammaproteobacteria</taxon>
        <taxon>Oceanospirillales</taxon>
        <taxon>Oceanospirillaceae</taxon>
        <taxon>Marinobacterium</taxon>
    </lineage>
</organism>
<name>A0A1N6PY21_9GAMM</name>
<dbReference type="AlphaFoldDB" id="A0A1N6PY21"/>
<dbReference type="PANTHER" id="PTHR10361:SF24">
    <property type="entry name" value="P3 PROTEIN"/>
    <property type="match status" value="1"/>
</dbReference>
<feature type="transmembrane region" description="Helical" evidence="5">
    <location>
        <begin position="174"/>
        <end position="192"/>
    </location>
</feature>
<feature type="transmembrane region" description="Helical" evidence="5">
    <location>
        <begin position="6"/>
        <end position="28"/>
    </location>
</feature>
<dbReference type="EMBL" id="FTMN01000002">
    <property type="protein sequence ID" value="SIQ09186.1"/>
    <property type="molecule type" value="Genomic_DNA"/>
</dbReference>